<dbReference type="AlphaFoldDB" id="A0A6C0JFS6"/>
<proteinExistence type="predicted"/>
<organism evidence="1">
    <name type="scientific">viral metagenome</name>
    <dbReference type="NCBI Taxonomy" id="1070528"/>
    <lineage>
        <taxon>unclassified sequences</taxon>
        <taxon>metagenomes</taxon>
        <taxon>organismal metagenomes</taxon>
    </lineage>
</organism>
<evidence type="ECO:0000313" key="1">
    <source>
        <dbReference type="EMBL" id="QHU03636.1"/>
    </source>
</evidence>
<sequence>MKFPPLEVMIQYGIYTVKELQRFSKGLVPKRKDLDILNECEKCAFVFPGTTCNNCCTV</sequence>
<dbReference type="EMBL" id="MN740384">
    <property type="protein sequence ID" value="QHU03636.1"/>
    <property type="molecule type" value="Genomic_DNA"/>
</dbReference>
<accession>A0A6C0JFS6</accession>
<protein>
    <submittedName>
        <fullName evidence="1">Uncharacterized protein</fullName>
    </submittedName>
</protein>
<reference evidence="1" key="1">
    <citation type="journal article" date="2020" name="Nature">
        <title>Giant virus diversity and host interactions through global metagenomics.</title>
        <authorList>
            <person name="Schulz F."/>
            <person name="Roux S."/>
            <person name="Paez-Espino D."/>
            <person name="Jungbluth S."/>
            <person name="Walsh D.A."/>
            <person name="Denef V.J."/>
            <person name="McMahon K.D."/>
            <person name="Konstantinidis K.T."/>
            <person name="Eloe-Fadrosh E.A."/>
            <person name="Kyrpides N.C."/>
            <person name="Woyke T."/>
        </authorList>
    </citation>
    <scope>NUCLEOTIDE SEQUENCE</scope>
    <source>
        <strain evidence="1">GVMAG-M-3300027206-1</strain>
    </source>
</reference>
<name>A0A6C0JFS6_9ZZZZ</name>